<accession>A0A836GNT5</accession>
<feature type="compositionally biased region" description="Low complexity" evidence="1">
    <location>
        <begin position="671"/>
        <end position="683"/>
    </location>
</feature>
<dbReference type="KEGG" id="loi:92360694"/>
<organism evidence="2 3">
    <name type="scientific">Leishmania orientalis</name>
    <dbReference type="NCBI Taxonomy" id="2249476"/>
    <lineage>
        <taxon>Eukaryota</taxon>
        <taxon>Discoba</taxon>
        <taxon>Euglenozoa</taxon>
        <taxon>Kinetoplastea</taxon>
        <taxon>Metakinetoplastina</taxon>
        <taxon>Trypanosomatida</taxon>
        <taxon>Trypanosomatidae</taxon>
        <taxon>Leishmaniinae</taxon>
        <taxon>Leishmania</taxon>
    </lineage>
</organism>
<dbReference type="Proteomes" id="UP000674143">
    <property type="component" value="Unassembled WGS sequence"/>
</dbReference>
<sequence>MSTHPLLRSVSRHRGSALRDGTASAMCCRGHVRAYGKERRLTSCSASVPPVLAMPVQLDDSRKTSASAVSAAPASTSSSAASAAAICAKGSRYGAFPTAVAAADVLLSLNHTQRLLRRLPVGASRFLFHYNELPSNIRDKMPLVVQQQQRHRAPTGSKEEGHATNTAASTPLSASDSGALASMEINSVRDAQVRRSGSAEYLYLLTLSQPPLTASEKTLFALFRGAQKERQLVRLQRLASEGSGRQLSAAPPPATPRFTDPLLHGLAVDVRPTDDTPSLPTPARATAACAANAAALSPSPPSTGVPLASNAAGLTDTVALDAFHLGLECISTDYRTDFASLPLHYVLGVPAALMELLRSDPSISHPTLQQGKRRNGVRYSTAETWRTRSQTPVDLSRWLVFDTATSQMLLRRRGAARSDEPLVSTLEAQVFLAQTYSFDPRSAYEAAALQARVPAPPSASTAGSIASLSTATPSTETTTSAPFYNLFFFTVARGHAATNTRVSPIDAGVLYPSCFFSYMTEVPTTQQLAVEAATVAASAAQCPHFPPAADLPSSALVSSATGAGTAGSSSFFVSMSGKRLRVCADASSSKAAHLWTAQLQSRKLGGIADGAAAPSSPFEKGAGMPGYRVEMPSAAPMCEGERDSWRQTSVRQKMSESFRVWREAVAARLPSPSSRTSTGTTASVGHCGDSHAQPPKTDGQQRSPASASHAEHPRHMSKPTTPVPGSPAPHEEGRGEGRRSPLEEQLDAEFAALMCDGGALHRDWSSGVRFGRVAIAVAVPLLFPMPNGAADEAAAPCPWLAAHRGTRVGGADEATDAAVRVADAPLADALWSALYTPVAAPSGSPTAPFAPFGTPSSFLSSKMIAATKAVVPPALPMAEDRLMLARERVLLPFLLHQPRWVLPSLGSPVLDTGSGQRSACKRSGPLPVTVCPSLWRLDELEQLCGWRRHRLPFKDAFGSFSSLLIRDLYTLLGREIPAMLSGAVPAMTWTAGQTDGQQTPLSPVVLFNDVAYVENVLLPAMRCFAANSCTWVESGLCVYRSPYEVLPAEARHEVEDDFTVCKKSGTSSLSCRASQRRCSQASREDEPADSPAETAVEVALHHRQLSLWLQQLQRTQHKLLRRWLAACHGRTCLDPELDARVRRKTGGVPAACLAFFIGSFSRAPSTLSSRASSAPCDGDDDDLDGRGAVAASATAVENGLERLLSLTPDRIAVVPLLDFVVWGALCSDFSAASVEHLTQAAGWCRATLDAPADGLAAVKYCVRYPRHFCCDGGRGTTVALLR</sequence>
<proteinExistence type="predicted"/>
<evidence type="ECO:0000256" key="1">
    <source>
        <dbReference type="SAM" id="MobiDB-lite"/>
    </source>
</evidence>
<comment type="caution">
    <text evidence="2">The sequence shown here is derived from an EMBL/GenBank/DDBJ whole genome shotgun (WGS) entry which is preliminary data.</text>
</comment>
<evidence type="ECO:0000313" key="3">
    <source>
        <dbReference type="Proteomes" id="UP000674143"/>
    </source>
</evidence>
<evidence type="ECO:0000313" key="2">
    <source>
        <dbReference type="EMBL" id="KAG5478546.1"/>
    </source>
</evidence>
<reference evidence="3" key="1">
    <citation type="journal article" date="2021" name="Microbiol. Resour. Announc.">
        <title>LGAAP: Leishmaniinae Genome Assembly and Annotation Pipeline.</title>
        <authorList>
            <person name="Almutairi H."/>
            <person name="Urbaniak M.D."/>
            <person name="Bates M.D."/>
            <person name="Jariyapan N."/>
            <person name="Kwakye-Nuako G."/>
            <person name="Thomaz-Soccol V."/>
            <person name="Al-Salem W.S."/>
            <person name="Dillon R.J."/>
            <person name="Bates P.A."/>
            <person name="Gatherer D."/>
        </authorList>
    </citation>
    <scope>NUCLEOTIDE SEQUENCE [LARGE SCALE GENOMIC DNA]</scope>
</reference>
<dbReference type="GeneID" id="92360694"/>
<feature type="region of interest" description="Disordered" evidence="1">
    <location>
        <begin position="667"/>
        <end position="741"/>
    </location>
</feature>
<protein>
    <submittedName>
        <fullName evidence="2">Uncharacterized protein</fullName>
    </submittedName>
</protein>
<feature type="compositionally biased region" description="Polar residues" evidence="1">
    <location>
        <begin position="163"/>
        <end position="176"/>
    </location>
</feature>
<reference evidence="3" key="2">
    <citation type="journal article" date="2021" name="Sci. Data">
        <title>Chromosome-scale genome sequencing, assembly and annotation of six genomes from subfamily Leishmaniinae.</title>
        <authorList>
            <person name="Almutairi H."/>
            <person name="Urbaniak M.D."/>
            <person name="Bates M.D."/>
            <person name="Jariyapan N."/>
            <person name="Kwakye-Nuako G."/>
            <person name="Thomaz Soccol V."/>
            <person name="Al-Salem W.S."/>
            <person name="Dillon R.J."/>
            <person name="Bates P.A."/>
            <person name="Gatherer D."/>
        </authorList>
    </citation>
    <scope>NUCLEOTIDE SEQUENCE [LARGE SCALE GENOMIC DNA]</scope>
</reference>
<gene>
    <name evidence="2" type="ORF">LSCM4_04779</name>
</gene>
<feature type="region of interest" description="Disordered" evidence="1">
    <location>
        <begin position="146"/>
        <end position="176"/>
    </location>
</feature>
<keyword evidence="3" id="KW-1185">Reference proteome</keyword>
<dbReference type="EMBL" id="JAFHLR010000023">
    <property type="protein sequence ID" value="KAG5478546.1"/>
    <property type="molecule type" value="Genomic_DNA"/>
</dbReference>
<name>A0A836GNT5_9TRYP</name>
<dbReference type="RefSeq" id="XP_067063207.1">
    <property type="nucleotide sequence ID" value="XM_067206760.1"/>
</dbReference>
<feature type="compositionally biased region" description="Basic and acidic residues" evidence="1">
    <location>
        <begin position="729"/>
        <end position="741"/>
    </location>
</feature>